<evidence type="ECO:0000256" key="1">
    <source>
        <dbReference type="SAM" id="Coils"/>
    </source>
</evidence>
<feature type="coiled-coil region" evidence="1">
    <location>
        <begin position="12"/>
        <end position="39"/>
    </location>
</feature>
<organism evidence="3 4">
    <name type="scientific">Wickerhamiella sorbophila</name>
    <dbReference type="NCBI Taxonomy" id="45607"/>
    <lineage>
        <taxon>Eukaryota</taxon>
        <taxon>Fungi</taxon>
        <taxon>Dikarya</taxon>
        <taxon>Ascomycota</taxon>
        <taxon>Saccharomycotina</taxon>
        <taxon>Dipodascomycetes</taxon>
        <taxon>Dipodascales</taxon>
        <taxon>Trichomonascaceae</taxon>
        <taxon>Wickerhamiella</taxon>
    </lineage>
</organism>
<keyword evidence="4" id="KW-1185">Reference proteome</keyword>
<keyword evidence="1" id="KW-0175">Coiled coil</keyword>
<dbReference type="GO" id="GO:1990904">
    <property type="term" value="C:ribonucleoprotein complex"/>
    <property type="evidence" value="ECO:0007669"/>
    <property type="project" value="TreeGrafter"/>
</dbReference>
<feature type="compositionally biased region" description="Low complexity" evidence="2">
    <location>
        <begin position="303"/>
        <end position="317"/>
    </location>
</feature>
<feature type="region of interest" description="Disordered" evidence="2">
    <location>
        <begin position="423"/>
        <end position="447"/>
    </location>
</feature>
<dbReference type="GO" id="GO:0003729">
    <property type="term" value="F:mRNA binding"/>
    <property type="evidence" value="ECO:0007669"/>
    <property type="project" value="TreeGrafter"/>
</dbReference>
<dbReference type="GO" id="GO:0042175">
    <property type="term" value="C:nuclear outer membrane-endoplasmic reticulum membrane network"/>
    <property type="evidence" value="ECO:0007669"/>
    <property type="project" value="TreeGrafter"/>
</dbReference>
<dbReference type="OrthoDB" id="2195113at2759"/>
<dbReference type="GO" id="GO:0005783">
    <property type="term" value="C:endoplasmic reticulum"/>
    <property type="evidence" value="ECO:0007669"/>
    <property type="project" value="TreeGrafter"/>
</dbReference>
<sequence length="447" mass="49771">MSAEQKIVRPDRAEFDKTIEELKKQLEQQRAIQNKAKATIDATQGDKGPDAEWNKLIEEVKEARKVREAAHAKLQSKLKEIKAVESSVQKKLKDIQALRPKNGAKNEQELDAQIQRLEREADSGNFSLVEEKKVLKEITSLKNSRRSFAAVTKLQADIDADRAKIAELRKSVDDSELKAAQTKLNGINKQLDERKASRQSQRSQLDSVWTERKAAMTEIKKINAAMDKAREEFNTKQAAFRQQAIDRKKAREQEEKDRKVAAEKAKKLATAEAKLESAKLPAFAEQIAKAEALLAFFDPSFKGSSAASSNGSAQTSGLVSTRAAPRQVEAVPDNAQVLSKCGPDVMPSRKERKRKTISPKPDEGKLRLDVGIIGDLAALNIALPGGSDDVENTKKSLLEKIEYYKENDKRVTKERVERAEAELAKIKASSTEETEETAEETAEEPTQ</sequence>
<protein>
    <recommendedName>
        <fullName evidence="5">Nuclear segregation protein BFR1</fullName>
    </recommendedName>
</protein>
<evidence type="ECO:0000313" key="3">
    <source>
        <dbReference type="EMBL" id="PRT56021.1"/>
    </source>
</evidence>
<dbReference type="InterPro" id="IPR039604">
    <property type="entry name" value="Bfr1"/>
</dbReference>
<feature type="region of interest" description="Disordered" evidence="2">
    <location>
        <begin position="235"/>
        <end position="258"/>
    </location>
</feature>
<dbReference type="GeneID" id="36517389"/>
<proteinExistence type="predicted"/>
<gene>
    <name evidence="3" type="ORF">B9G98_03641</name>
</gene>
<dbReference type="RefSeq" id="XP_024665966.1">
    <property type="nucleotide sequence ID" value="XM_024810198.1"/>
</dbReference>
<comment type="caution">
    <text evidence="3">The sequence shown here is derived from an EMBL/GenBank/DDBJ whole genome shotgun (WGS) entry which is preliminary data.</text>
</comment>
<feature type="coiled-coil region" evidence="1">
    <location>
        <begin position="151"/>
        <end position="185"/>
    </location>
</feature>
<dbReference type="GO" id="GO:0008298">
    <property type="term" value="P:intracellular mRNA localization"/>
    <property type="evidence" value="ECO:0007669"/>
    <property type="project" value="TreeGrafter"/>
</dbReference>
<dbReference type="AlphaFoldDB" id="A0A2T0FM05"/>
<feature type="compositionally biased region" description="Acidic residues" evidence="2">
    <location>
        <begin position="432"/>
        <end position="447"/>
    </location>
</feature>
<dbReference type="Proteomes" id="UP000238350">
    <property type="component" value="Unassembled WGS sequence"/>
</dbReference>
<reference evidence="3 4" key="1">
    <citation type="submission" date="2017-04" db="EMBL/GenBank/DDBJ databases">
        <title>Genome sequencing of [Candida] sorbophila.</title>
        <authorList>
            <person name="Ahn J.O."/>
        </authorList>
    </citation>
    <scope>NUCLEOTIDE SEQUENCE [LARGE SCALE GENOMIC DNA]</scope>
    <source>
        <strain evidence="3 4">DS02</strain>
    </source>
</reference>
<feature type="compositionally biased region" description="Polar residues" evidence="2">
    <location>
        <begin position="198"/>
        <end position="207"/>
    </location>
</feature>
<feature type="region of interest" description="Disordered" evidence="2">
    <location>
        <begin position="185"/>
        <end position="209"/>
    </location>
</feature>
<feature type="compositionally biased region" description="Basic and acidic residues" evidence="2">
    <location>
        <begin position="244"/>
        <end position="258"/>
    </location>
</feature>
<evidence type="ECO:0008006" key="5">
    <source>
        <dbReference type="Google" id="ProtNLM"/>
    </source>
</evidence>
<dbReference type="PANTHER" id="PTHR31027:SF2">
    <property type="entry name" value="LEBERCILIN DOMAIN-CONTAINING PROTEIN"/>
    <property type="match status" value="1"/>
</dbReference>
<dbReference type="EMBL" id="NDIQ01000022">
    <property type="protein sequence ID" value="PRT56021.1"/>
    <property type="molecule type" value="Genomic_DNA"/>
</dbReference>
<accession>A0A2T0FM05</accession>
<dbReference type="PANTHER" id="PTHR31027">
    <property type="entry name" value="NUCLEAR SEGREGATION PROTEIN BFR1"/>
    <property type="match status" value="1"/>
</dbReference>
<evidence type="ECO:0000313" key="4">
    <source>
        <dbReference type="Proteomes" id="UP000238350"/>
    </source>
</evidence>
<name>A0A2T0FM05_9ASCO</name>
<feature type="region of interest" description="Disordered" evidence="2">
    <location>
        <begin position="303"/>
        <end position="364"/>
    </location>
</feature>
<evidence type="ECO:0000256" key="2">
    <source>
        <dbReference type="SAM" id="MobiDB-lite"/>
    </source>
</evidence>
<dbReference type="STRING" id="45607.A0A2T0FM05"/>